<keyword evidence="3" id="KW-1185">Reference proteome</keyword>
<organism evidence="2 3">
    <name type="scientific">Pseudocohnilembus persalinus</name>
    <name type="common">Ciliate</name>
    <dbReference type="NCBI Taxonomy" id="266149"/>
    <lineage>
        <taxon>Eukaryota</taxon>
        <taxon>Sar</taxon>
        <taxon>Alveolata</taxon>
        <taxon>Ciliophora</taxon>
        <taxon>Intramacronucleata</taxon>
        <taxon>Oligohymenophorea</taxon>
        <taxon>Scuticociliatia</taxon>
        <taxon>Philasterida</taxon>
        <taxon>Pseudocohnilembidae</taxon>
        <taxon>Pseudocohnilembus</taxon>
    </lineage>
</organism>
<gene>
    <name evidence="2" type="ORF">PPERSA_12030</name>
</gene>
<reference evidence="2 3" key="1">
    <citation type="journal article" date="2015" name="Sci. Rep.">
        <title>Genome of the facultative scuticociliatosis pathogen Pseudocohnilembus persalinus provides insight into its virulence through horizontal gene transfer.</title>
        <authorList>
            <person name="Xiong J."/>
            <person name="Wang G."/>
            <person name="Cheng J."/>
            <person name="Tian M."/>
            <person name="Pan X."/>
            <person name="Warren A."/>
            <person name="Jiang C."/>
            <person name="Yuan D."/>
            <person name="Miao W."/>
        </authorList>
    </citation>
    <scope>NUCLEOTIDE SEQUENCE [LARGE SCALE GENOMIC DNA]</scope>
    <source>
        <strain evidence="2">36N120E</strain>
    </source>
</reference>
<proteinExistence type="predicted"/>
<feature type="compositionally biased region" description="Low complexity" evidence="1">
    <location>
        <begin position="32"/>
        <end position="46"/>
    </location>
</feature>
<feature type="compositionally biased region" description="Polar residues" evidence="1">
    <location>
        <begin position="1"/>
        <end position="17"/>
    </location>
</feature>
<dbReference type="AlphaFoldDB" id="A0A0V0R9D1"/>
<feature type="compositionally biased region" description="Low complexity" evidence="1">
    <location>
        <begin position="202"/>
        <end position="213"/>
    </location>
</feature>
<feature type="region of interest" description="Disordered" evidence="1">
    <location>
        <begin position="1"/>
        <end position="63"/>
    </location>
</feature>
<feature type="region of interest" description="Disordered" evidence="1">
    <location>
        <begin position="176"/>
        <end position="223"/>
    </location>
</feature>
<feature type="compositionally biased region" description="Basic and acidic residues" evidence="1">
    <location>
        <begin position="176"/>
        <end position="201"/>
    </location>
</feature>
<evidence type="ECO:0000313" key="2">
    <source>
        <dbReference type="EMBL" id="KRX10906.1"/>
    </source>
</evidence>
<protein>
    <submittedName>
        <fullName evidence="2">Uncharacterized protein</fullName>
    </submittedName>
</protein>
<evidence type="ECO:0000313" key="3">
    <source>
        <dbReference type="Proteomes" id="UP000054937"/>
    </source>
</evidence>
<accession>A0A0V0R9D1</accession>
<dbReference type="EMBL" id="LDAU01000013">
    <property type="protein sequence ID" value="KRX10906.1"/>
    <property type="molecule type" value="Genomic_DNA"/>
</dbReference>
<dbReference type="Proteomes" id="UP000054937">
    <property type="component" value="Unassembled WGS sequence"/>
</dbReference>
<sequence>MGLKSQQEGLKNTQSDTQKSKLKLPKINPNLNQSNQNSYDNQSNKSDSIKNNHKNRTKPQLSVTNVNDIRHFLNEKNTLASATINLVKELRKEIDHEEIKKKLEKIPNRAPNVYTEEIPDFKQKNCKSDVNYKGNYNNISQIMSRAPRYSPAANTVNFIANLRSYNNSKRIEFQDQKENQVQKKQIQQEKENNKNLEKEQIKNNLNKNNNKNQNKSKQRLKFNGSLSTQTLEKNWYGYGKVDRKEFSAFNVSKSYNLQDSIGESSLFQDQGYVPSYLGYPKYSEKFKIPNSVAYKHLKNCKNSQLQFFCSLREY</sequence>
<dbReference type="InParanoid" id="A0A0V0R9D1"/>
<evidence type="ECO:0000256" key="1">
    <source>
        <dbReference type="SAM" id="MobiDB-lite"/>
    </source>
</evidence>
<name>A0A0V0R9D1_PSEPJ</name>
<comment type="caution">
    <text evidence="2">The sequence shown here is derived from an EMBL/GenBank/DDBJ whole genome shotgun (WGS) entry which is preliminary data.</text>
</comment>